<evidence type="ECO:0000313" key="6">
    <source>
        <dbReference type="EMBL" id="SKA72338.1"/>
    </source>
</evidence>
<dbReference type="GO" id="GO:0016787">
    <property type="term" value="F:hydrolase activity"/>
    <property type="evidence" value="ECO:0007669"/>
    <property type="project" value="UniProtKB-KW"/>
</dbReference>
<keyword evidence="4" id="KW-0862">Zinc</keyword>
<dbReference type="PANTHER" id="PTHR43808">
    <property type="entry name" value="ACETYLORNITHINE DEACETYLASE"/>
    <property type="match status" value="1"/>
</dbReference>
<feature type="domain" description="Peptidase M20 dimerisation" evidence="5">
    <location>
        <begin position="171"/>
        <end position="277"/>
    </location>
</feature>
<dbReference type="STRING" id="1121442.SAMN02745702_01652"/>
<dbReference type="SUPFAM" id="SSF55031">
    <property type="entry name" value="Bacterial exopeptidase dimerisation domain"/>
    <property type="match status" value="1"/>
</dbReference>
<dbReference type="Gene3D" id="3.40.630.10">
    <property type="entry name" value="Zn peptidases"/>
    <property type="match status" value="2"/>
</dbReference>
<dbReference type="GO" id="GO:0046872">
    <property type="term" value="F:metal ion binding"/>
    <property type="evidence" value="ECO:0007669"/>
    <property type="project" value="UniProtKB-KW"/>
</dbReference>
<keyword evidence="7" id="KW-1185">Reference proteome</keyword>
<protein>
    <submittedName>
        <fullName evidence="6">Putative selenium metabolism hydrolase</fullName>
    </submittedName>
</protein>
<name>A0A1T4W5L3_9BACT</name>
<dbReference type="InterPro" id="IPR050072">
    <property type="entry name" value="Peptidase_M20A"/>
</dbReference>
<dbReference type="OrthoDB" id="5443984at2"/>
<evidence type="ECO:0000313" key="7">
    <source>
        <dbReference type="Proteomes" id="UP000189733"/>
    </source>
</evidence>
<dbReference type="Pfam" id="PF01546">
    <property type="entry name" value="Peptidase_M20"/>
    <property type="match status" value="1"/>
</dbReference>
<dbReference type="SUPFAM" id="SSF53187">
    <property type="entry name" value="Zn-dependent exopeptidases"/>
    <property type="match status" value="1"/>
</dbReference>
<dbReference type="EMBL" id="FUYA01000004">
    <property type="protein sequence ID" value="SKA72338.1"/>
    <property type="molecule type" value="Genomic_DNA"/>
</dbReference>
<evidence type="ECO:0000256" key="1">
    <source>
        <dbReference type="ARBA" id="ARBA00001947"/>
    </source>
</evidence>
<sequence length="393" mass="42178">MLDEAQKNSVVTLCQDMIRQASVSGEEAGVAGVLKSFMESNGFDEVVMDRYGSVLGCVKGNKPGPKILFDGHIDTVPVDASRWTKEPFGAEIEDGRMYGRGTSDMKGAVAAMAVAAAHMALPENRDFAGVIYVAGVVHEECFEGVAGREISARVQPDVVVIGEASQLNLKIAQRGRAEIVLETIGKPAHSASPAEGINAVHKMMELVRRVEAIEPPKQDVLGLGTNVLTDIKSAPYPGASVVPSGCRVTYDRRLLVGETKESILAPIQKVIDELSAEDSEFSAKVSLAVDSAPCHTGETISAERFFPAWRYDESEDFIQKTLAGLHEIGLAPKIDHYAFCTNGSHYAGEAGIKTFGFGPSLETLAHTDDEYIELDQLYKAVAGYTAISTSLLK</sequence>
<evidence type="ECO:0000256" key="3">
    <source>
        <dbReference type="ARBA" id="ARBA00022801"/>
    </source>
</evidence>
<dbReference type="AlphaFoldDB" id="A0A1T4W5L3"/>
<comment type="cofactor">
    <cofactor evidence="1">
        <name>Zn(2+)</name>
        <dbReference type="ChEBI" id="CHEBI:29105"/>
    </cofactor>
</comment>
<organism evidence="6 7">
    <name type="scientific">Desulfobaculum bizertense DSM 18034</name>
    <dbReference type="NCBI Taxonomy" id="1121442"/>
    <lineage>
        <taxon>Bacteria</taxon>
        <taxon>Pseudomonadati</taxon>
        <taxon>Thermodesulfobacteriota</taxon>
        <taxon>Desulfovibrionia</taxon>
        <taxon>Desulfovibrionales</taxon>
        <taxon>Desulfovibrionaceae</taxon>
        <taxon>Desulfobaculum</taxon>
    </lineage>
</organism>
<keyword evidence="2" id="KW-0479">Metal-binding</keyword>
<dbReference type="Pfam" id="PF07687">
    <property type="entry name" value="M20_dimer"/>
    <property type="match status" value="1"/>
</dbReference>
<dbReference type="InterPro" id="IPR036264">
    <property type="entry name" value="Bact_exopeptidase_dim_dom"/>
</dbReference>
<dbReference type="InterPro" id="IPR002933">
    <property type="entry name" value="Peptidase_M20"/>
</dbReference>
<reference evidence="6 7" key="1">
    <citation type="submission" date="2017-02" db="EMBL/GenBank/DDBJ databases">
        <authorList>
            <person name="Peterson S.W."/>
        </authorList>
    </citation>
    <scope>NUCLEOTIDE SEQUENCE [LARGE SCALE GENOMIC DNA]</scope>
    <source>
        <strain evidence="6 7">DSM 18034</strain>
    </source>
</reference>
<gene>
    <name evidence="6" type="ORF">SAMN02745702_01652</name>
</gene>
<dbReference type="InterPro" id="IPR001261">
    <property type="entry name" value="ArgE/DapE_CS"/>
</dbReference>
<dbReference type="NCBIfam" id="NF009555">
    <property type="entry name" value="PRK13004.1"/>
    <property type="match status" value="1"/>
</dbReference>
<dbReference type="InterPro" id="IPR011650">
    <property type="entry name" value="Peptidase_M20_dimer"/>
</dbReference>
<dbReference type="Proteomes" id="UP000189733">
    <property type="component" value="Unassembled WGS sequence"/>
</dbReference>
<evidence type="ECO:0000256" key="2">
    <source>
        <dbReference type="ARBA" id="ARBA00022723"/>
    </source>
</evidence>
<dbReference type="Gene3D" id="3.30.70.360">
    <property type="match status" value="1"/>
</dbReference>
<dbReference type="RefSeq" id="WP_078684920.1">
    <property type="nucleotide sequence ID" value="NZ_FUYA01000004.1"/>
</dbReference>
<proteinExistence type="predicted"/>
<evidence type="ECO:0000259" key="5">
    <source>
        <dbReference type="Pfam" id="PF07687"/>
    </source>
</evidence>
<evidence type="ECO:0000256" key="4">
    <source>
        <dbReference type="ARBA" id="ARBA00022833"/>
    </source>
</evidence>
<dbReference type="PROSITE" id="PS00758">
    <property type="entry name" value="ARGE_DAPE_CPG2_1"/>
    <property type="match status" value="1"/>
</dbReference>
<accession>A0A1T4W5L3</accession>
<keyword evidence="3 6" id="KW-0378">Hydrolase</keyword>